<feature type="chain" id="PRO_5045374361" evidence="1">
    <location>
        <begin position="29"/>
        <end position="175"/>
    </location>
</feature>
<feature type="domain" description="DM13" evidence="2">
    <location>
        <begin position="58"/>
        <end position="174"/>
    </location>
</feature>
<dbReference type="EMBL" id="JAMPLM010000056">
    <property type="protein sequence ID" value="MEP1062184.1"/>
    <property type="molecule type" value="Genomic_DNA"/>
</dbReference>
<keyword evidence="4" id="KW-1185">Reference proteome</keyword>
<dbReference type="Proteomes" id="UP001476950">
    <property type="component" value="Unassembled WGS sequence"/>
</dbReference>
<evidence type="ECO:0000256" key="1">
    <source>
        <dbReference type="SAM" id="SignalP"/>
    </source>
</evidence>
<name>A0ABV0KSJ4_9CYAN</name>
<dbReference type="Pfam" id="PF10517">
    <property type="entry name" value="DM13"/>
    <property type="match status" value="1"/>
</dbReference>
<evidence type="ECO:0000313" key="4">
    <source>
        <dbReference type="Proteomes" id="UP001476950"/>
    </source>
</evidence>
<gene>
    <name evidence="3" type="ORF">NDI38_27805</name>
</gene>
<dbReference type="RefSeq" id="WP_190449932.1">
    <property type="nucleotide sequence ID" value="NZ_JAMPLM010000056.1"/>
</dbReference>
<evidence type="ECO:0000313" key="3">
    <source>
        <dbReference type="EMBL" id="MEP1062184.1"/>
    </source>
</evidence>
<accession>A0ABV0KSJ4</accession>
<proteinExistence type="predicted"/>
<reference evidence="3 4" key="1">
    <citation type="submission" date="2022-04" db="EMBL/GenBank/DDBJ databases">
        <title>Positive selection, recombination, and allopatry shape intraspecific diversity of widespread and dominant cyanobacteria.</title>
        <authorList>
            <person name="Wei J."/>
            <person name="Shu W."/>
            <person name="Hu C."/>
        </authorList>
    </citation>
    <scope>NUCLEOTIDE SEQUENCE [LARGE SCALE GENOMIC DNA]</scope>
    <source>
        <strain evidence="3 4">AS-A4</strain>
    </source>
</reference>
<dbReference type="PROSITE" id="PS51257">
    <property type="entry name" value="PROKAR_LIPOPROTEIN"/>
    <property type="match status" value="1"/>
</dbReference>
<evidence type="ECO:0000259" key="2">
    <source>
        <dbReference type="PROSITE" id="PS51549"/>
    </source>
</evidence>
<dbReference type="PROSITE" id="PS51549">
    <property type="entry name" value="DM13"/>
    <property type="match status" value="1"/>
</dbReference>
<comment type="caution">
    <text evidence="3">The sequence shown here is derived from an EMBL/GenBank/DDBJ whole genome shotgun (WGS) entry which is preliminary data.</text>
</comment>
<feature type="signal peptide" evidence="1">
    <location>
        <begin position="1"/>
        <end position="28"/>
    </location>
</feature>
<organism evidence="3 4">
    <name type="scientific">Stenomitos frigidus AS-A4</name>
    <dbReference type="NCBI Taxonomy" id="2933935"/>
    <lineage>
        <taxon>Bacteria</taxon>
        <taxon>Bacillati</taxon>
        <taxon>Cyanobacteriota</taxon>
        <taxon>Cyanophyceae</taxon>
        <taxon>Leptolyngbyales</taxon>
        <taxon>Leptolyngbyaceae</taxon>
        <taxon>Stenomitos</taxon>
    </lineage>
</organism>
<dbReference type="InterPro" id="IPR019545">
    <property type="entry name" value="DM13_domain"/>
</dbReference>
<protein>
    <submittedName>
        <fullName evidence="3">DM13 domain-containing protein</fullName>
    </submittedName>
</protein>
<sequence>MKLNRWLVFSLVSLALVGCAGGSETKQAAEKTAPVTTSAPAPTQVETTAQAANAAKSATVKSGSFVSGEHPTQGSVRLVDENGKTFLELDQAFKTSNMGPDLVVILHRSSDVLGSTQPPAYALKEGDYTLLAPLQKFSGAQRYAIPATVNLSSYQSVAIWCRKFNATFGAAKLMR</sequence>
<keyword evidence="1" id="KW-0732">Signal</keyword>